<protein>
    <submittedName>
        <fullName evidence="2">Helix-turn-helix domain protein</fullName>
    </submittedName>
</protein>
<name>A0A081RJW2_SPHCR</name>
<dbReference type="OrthoDB" id="9806994at2"/>
<reference evidence="2 3" key="1">
    <citation type="submission" date="2014-02" db="EMBL/GenBank/DDBJ databases">
        <title>Whole genome sequence of Sphingobium chlorophenolicum NBRC 16172.</title>
        <authorList>
            <person name="Gan H.M."/>
            <person name="Gan H.Y."/>
            <person name="Chew T.H."/>
            <person name="Savka M.A."/>
        </authorList>
    </citation>
    <scope>NUCLEOTIDE SEQUENCE [LARGE SCALE GENOMIC DNA]</scope>
    <source>
        <strain evidence="2 3">NBRC 16172</strain>
    </source>
</reference>
<dbReference type="EMBL" id="JFHR01000001">
    <property type="protein sequence ID" value="KEQ55485.1"/>
    <property type="molecule type" value="Genomic_DNA"/>
</dbReference>
<dbReference type="RefSeq" id="WP_156028523.1">
    <property type="nucleotide sequence ID" value="NZ_JFHR01000001.1"/>
</dbReference>
<sequence>MSEMSFEQLCELFAYTPKRRPLSGDEVAEILGVHPNTMNQYRFRGEGPRYFSPPGTRRVWYAELDVLRWLASGARHSTSEAA</sequence>
<evidence type="ECO:0000259" key="1">
    <source>
        <dbReference type="Pfam" id="PF12728"/>
    </source>
</evidence>
<dbReference type="InterPro" id="IPR009061">
    <property type="entry name" value="DNA-bd_dom_put_sf"/>
</dbReference>
<organism evidence="2 3">
    <name type="scientific">Sphingobium chlorophenolicum</name>
    <dbReference type="NCBI Taxonomy" id="46429"/>
    <lineage>
        <taxon>Bacteria</taxon>
        <taxon>Pseudomonadati</taxon>
        <taxon>Pseudomonadota</taxon>
        <taxon>Alphaproteobacteria</taxon>
        <taxon>Sphingomonadales</taxon>
        <taxon>Sphingomonadaceae</taxon>
        <taxon>Sphingobium</taxon>
    </lineage>
</organism>
<accession>A0A081RJW2</accession>
<dbReference type="PATRIC" id="fig|46429.4.peg.125"/>
<dbReference type="Proteomes" id="UP000028411">
    <property type="component" value="Unassembled WGS sequence"/>
</dbReference>
<proteinExistence type="predicted"/>
<evidence type="ECO:0000313" key="3">
    <source>
        <dbReference type="Proteomes" id="UP000028411"/>
    </source>
</evidence>
<comment type="caution">
    <text evidence="2">The sequence shown here is derived from an EMBL/GenBank/DDBJ whole genome shotgun (WGS) entry which is preliminary data.</text>
</comment>
<dbReference type="InterPro" id="IPR041657">
    <property type="entry name" value="HTH_17"/>
</dbReference>
<dbReference type="Pfam" id="PF12728">
    <property type="entry name" value="HTH_17"/>
    <property type="match status" value="1"/>
</dbReference>
<evidence type="ECO:0000313" key="2">
    <source>
        <dbReference type="EMBL" id="KEQ55485.1"/>
    </source>
</evidence>
<feature type="domain" description="Helix-turn-helix" evidence="1">
    <location>
        <begin position="23"/>
        <end position="72"/>
    </location>
</feature>
<dbReference type="SUPFAM" id="SSF46955">
    <property type="entry name" value="Putative DNA-binding domain"/>
    <property type="match status" value="1"/>
</dbReference>
<gene>
    <name evidence="2" type="ORF">BV95_00123</name>
</gene>
<dbReference type="AlphaFoldDB" id="A0A081RJW2"/>